<feature type="transmembrane region" description="Helical" evidence="16">
    <location>
        <begin position="506"/>
        <end position="526"/>
    </location>
</feature>
<dbReference type="SUPFAM" id="SSF81321">
    <property type="entry name" value="Family A G protein-coupled receptor-like"/>
    <property type="match status" value="1"/>
</dbReference>
<evidence type="ECO:0000256" key="16">
    <source>
        <dbReference type="SAM" id="Phobius"/>
    </source>
</evidence>
<evidence type="ECO:0000256" key="1">
    <source>
        <dbReference type="ARBA" id="ARBA00004651"/>
    </source>
</evidence>
<dbReference type="PRINTS" id="PR00237">
    <property type="entry name" value="GPCRRHODOPSN"/>
</dbReference>
<dbReference type="InterPro" id="IPR002172">
    <property type="entry name" value="LDrepeatLR_classA_rpt"/>
</dbReference>
<dbReference type="InterPro" id="IPR003591">
    <property type="entry name" value="Leu-rich_rpt_typical-subtyp"/>
</dbReference>
<dbReference type="Proteomes" id="UP001359485">
    <property type="component" value="Unassembled WGS sequence"/>
</dbReference>
<dbReference type="SMART" id="SM00369">
    <property type="entry name" value="LRR_TYP"/>
    <property type="match status" value="5"/>
</dbReference>
<keyword evidence="11 15" id="KW-0675">Receptor</keyword>
<dbReference type="PROSITE" id="PS01209">
    <property type="entry name" value="LDLRA_1"/>
    <property type="match status" value="1"/>
</dbReference>
<dbReference type="Gene3D" id="3.80.10.10">
    <property type="entry name" value="Ribonuclease Inhibitor"/>
    <property type="match status" value="2"/>
</dbReference>
<keyword evidence="8 15" id="KW-0297">G-protein coupled receptor</keyword>
<feature type="transmembrane region" description="Helical" evidence="16">
    <location>
        <begin position="603"/>
        <end position="628"/>
    </location>
</feature>
<keyword evidence="3" id="KW-1003">Cell membrane</keyword>
<dbReference type="Pfam" id="PF13855">
    <property type="entry name" value="LRR_8"/>
    <property type="match status" value="3"/>
</dbReference>
<dbReference type="CDD" id="cd15137">
    <property type="entry name" value="7tmA_Relaxin_R"/>
    <property type="match status" value="1"/>
</dbReference>
<evidence type="ECO:0000256" key="11">
    <source>
        <dbReference type="ARBA" id="ARBA00023170"/>
    </source>
</evidence>
<dbReference type="PROSITE" id="PS00237">
    <property type="entry name" value="G_PROTEIN_RECEP_F1_1"/>
    <property type="match status" value="1"/>
</dbReference>
<evidence type="ECO:0000256" key="13">
    <source>
        <dbReference type="ARBA" id="ARBA00023224"/>
    </source>
</evidence>
<feature type="transmembrane region" description="Helical" evidence="16">
    <location>
        <begin position="7"/>
        <end position="27"/>
    </location>
</feature>
<evidence type="ECO:0000256" key="14">
    <source>
        <dbReference type="PROSITE-ProRule" id="PRU00124"/>
    </source>
</evidence>
<dbReference type="SMART" id="SM00192">
    <property type="entry name" value="LDLa"/>
    <property type="match status" value="1"/>
</dbReference>
<sequence length="777" mass="88087">MKTRRTVIVGTIVIASVLALILTTLFFSQDSCSEGTFLCGNSTFCIPQKSMCNGHSDCPNGDDETVTTCADFYGSDFIKKLLQGVGVRQQSANYEICGLQNIPEGCICRNKTYLFCKNKGLTRVPDGIAGNVTRLILANNTIKDLYDNTFVQYQQLQLMLLMNNRLKGLDKHLFSDTKQLAILFLQNNLLTDSDLMAFKEASNLEYLDLSDNRIKMNMKFPTLMHLRELLLENNLMEKISAETFSNLPKLQFLSVRQNKISYIHGNAFHRLGDLRELDLSHNLLSTLSEESFSVSRHLSKLFIGHNPFHYVPSKLFVGLKNLSSLNLEEIEISNIDVSMFSMMKKLKFIYLKNFYYCTFAPMVPSCEPKTDGVSTSENLLGRPILRVTVWIVAFITCAGNIYVFWERVTTKDENRVLSWIVRNLAVSDFAMGIYLVVIGIKDIEYRGIYHRVSHEWISSWTCTLIGSIAMLSSEVSIIILVFMSLERFLLIAVPFGGHQTLNWRTSCFSVGVIWTFGLSIAFIPVIHWRNSTRFYGANGMCFPLHMDDPYFAGWQFSAFVFIGINLLGILTIAFLYTGMFWSIWRTRHATTLNVGDFEFAIRFFFIVLTNTVCWAPVIVLKVLAFLRIYISADVYSWISVFVIPVNSAFNPLLYTLTTPKYREVIKYTITRRMQPFSNFKQQMSTTDTISHTSSNKNAVGFCTVSVLSGTSKNNSFDLPTFNTSVDRTSSVGYDDFCTSSQSIGQGSRGNSFEMPGISFEHYTSDNVSHKETKCQGV</sequence>
<evidence type="ECO:0000256" key="15">
    <source>
        <dbReference type="RuleBase" id="RU000688"/>
    </source>
</evidence>
<keyword evidence="4" id="KW-0433">Leucine-rich repeat</keyword>
<evidence type="ECO:0000256" key="9">
    <source>
        <dbReference type="ARBA" id="ARBA00023136"/>
    </source>
</evidence>
<feature type="domain" description="G-protein coupled receptors family 1 profile" evidence="17">
    <location>
        <begin position="399"/>
        <end position="654"/>
    </location>
</feature>
<dbReference type="InterPro" id="IPR001611">
    <property type="entry name" value="Leu-rich_rpt"/>
</dbReference>
<evidence type="ECO:0000259" key="17">
    <source>
        <dbReference type="PROSITE" id="PS50262"/>
    </source>
</evidence>
<keyword evidence="7 16" id="KW-1133">Transmembrane helix</keyword>
<dbReference type="Pfam" id="PF00001">
    <property type="entry name" value="7tm_1"/>
    <property type="match status" value="1"/>
</dbReference>
<evidence type="ECO:0000313" key="19">
    <source>
        <dbReference type="Proteomes" id="UP001359485"/>
    </source>
</evidence>
<dbReference type="Gene3D" id="1.20.1070.10">
    <property type="entry name" value="Rhodopsin 7-helix transmembrane proteins"/>
    <property type="match status" value="1"/>
</dbReference>
<feature type="transmembrane region" description="Helical" evidence="16">
    <location>
        <begin position="556"/>
        <end position="583"/>
    </location>
</feature>
<reference evidence="18 19" key="1">
    <citation type="submission" date="2023-09" db="EMBL/GenBank/DDBJ databases">
        <title>Genomes of two closely related lineages of the louse Polyplax serrata with different host specificities.</title>
        <authorList>
            <person name="Martinu J."/>
            <person name="Tarabai H."/>
            <person name="Stefka J."/>
            <person name="Hypsa V."/>
        </authorList>
    </citation>
    <scope>NUCLEOTIDE SEQUENCE [LARGE SCALE GENOMIC DNA]</scope>
    <source>
        <strain evidence="18">98ZLc_SE</strain>
    </source>
</reference>
<evidence type="ECO:0000313" key="18">
    <source>
        <dbReference type="EMBL" id="KAK6641013.1"/>
    </source>
</evidence>
<evidence type="ECO:0000256" key="6">
    <source>
        <dbReference type="ARBA" id="ARBA00022737"/>
    </source>
</evidence>
<evidence type="ECO:0000256" key="2">
    <source>
        <dbReference type="ARBA" id="ARBA00010663"/>
    </source>
</evidence>
<dbReference type="EMBL" id="JAWJWF010000001">
    <property type="protein sequence ID" value="KAK6641013.1"/>
    <property type="molecule type" value="Genomic_DNA"/>
</dbReference>
<comment type="similarity">
    <text evidence="2 15">Belongs to the G-protein coupled receptor 1 family.</text>
</comment>
<evidence type="ECO:0000256" key="7">
    <source>
        <dbReference type="ARBA" id="ARBA00022989"/>
    </source>
</evidence>
<dbReference type="PANTHER" id="PTHR24372:SF80">
    <property type="entry name" value="FI21465P1-RELATED"/>
    <property type="match status" value="1"/>
</dbReference>
<dbReference type="InterPro" id="IPR032675">
    <property type="entry name" value="LRR_dom_sf"/>
</dbReference>
<evidence type="ECO:0000256" key="8">
    <source>
        <dbReference type="ARBA" id="ARBA00023040"/>
    </source>
</evidence>
<dbReference type="PANTHER" id="PTHR24372">
    <property type="entry name" value="GLYCOPROTEIN HORMONE RECEPTOR"/>
    <property type="match status" value="1"/>
</dbReference>
<feature type="transmembrane region" description="Helical" evidence="16">
    <location>
        <begin position="384"/>
        <end position="404"/>
    </location>
</feature>
<dbReference type="InterPro" id="IPR036055">
    <property type="entry name" value="LDL_receptor-like_sf"/>
</dbReference>
<dbReference type="PROSITE" id="PS50068">
    <property type="entry name" value="LDLRA_2"/>
    <property type="match status" value="1"/>
</dbReference>
<evidence type="ECO:0000256" key="4">
    <source>
        <dbReference type="ARBA" id="ARBA00022614"/>
    </source>
</evidence>
<evidence type="ECO:0000256" key="5">
    <source>
        <dbReference type="ARBA" id="ARBA00022692"/>
    </source>
</evidence>
<dbReference type="PROSITE" id="PS51450">
    <property type="entry name" value="LRR"/>
    <property type="match status" value="2"/>
</dbReference>
<keyword evidence="6" id="KW-0677">Repeat</keyword>
<feature type="transmembrane region" description="Helical" evidence="16">
    <location>
        <begin position="457"/>
        <end position="485"/>
    </location>
</feature>
<protein>
    <recommendedName>
        <fullName evidence="17">G-protein coupled receptors family 1 profile domain-containing protein</fullName>
    </recommendedName>
</protein>
<organism evidence="18 19">
    <name type="scientific">Polyplax serrata</name>
    <name type="common">Common mouse louse</name>
    <dbReference type="NCBI Taxonomy" id="468196"/>
    <lineage>
        <taxon>Eukaryota</taxon>
        <taxon>Metazoa</taxon>
        <taxon>Ecdysozoa</taxon>
        <taxon>Arthropoda</taxon>
        <taxon>Hexapoda</taxon>
        <taxon>Insecta</taxon>
        <taxon>Pterygota</taxon>
        <taxon>Neoptera</taxon>
        <taxon>Paraneoptera</taxon>
        <taxon>Psocodea</taxon>
        <taxon>Troctomorpha</taxon>
        <taxon>Phthiraptera</taxon>
        <taxon>Anoplura</taxon>
        <taxon>Polyplacidae</taxon>
        <taxon>Polyplax</taxon>
    </lineage>
</organism>
<dbReference type="Gene3D" id="4.10.400.10">
    <property type="entry name" value="Low-density Lipoprotein Receptor"/>
    <property type="match status" value="1"/>
</dbReference>
<keyword evidence="5 15" id="KW-0812">Transmembrane</keyword>
<feature type="transmembrane region" description="Helical" evidence="16">
    <location>
        <begin position="634"/>
        <end position="656"/>
    </location>
</feature>
<accession>A0ABR1BC34</accession>
<keyword evidence="9 16" id="KW-0472">Membrane</keyword>
<keyword evidence="12" id="KW-0325">Glycoprotein</keyword>
<name>A0ABR1BC34_POLSC</name>
<comment type="caution">
    <text evidence="18">The sequence shown here is derived from an EMBL/GenBank/DDBJ whole genome shotgun (WGS) entry which is preliminary data.</text>
</comment>
<dbReference type="CDD" id="cd00112">
    <property type="entry name" value="LDLa"/>
    <property type="match status" value="1"/>
</dbReference>
<dbReference type="InterPro" id="IPR017452">
    <property type="entry name" value="GPCR_Rhodpsn_7TM"/>
</dbReference>
<dbReference type="InterPro" id="IPR023415">
    <property type="entry name" value="LDLR_class-A_CS"/>
</dbReference>
<comment type="subcellular location">
    <subcellularLocation>
        <location evidence="1">Cell membrane</location>
        <topology evidence="1">Multi-pass membrane protein</topology>
    </subcellularLocation>
</comment>
<keyword evidence="13 15" id="KW-0807">Transducer</keyword>
<dbReference type="SUPFAM" id="SSF57424">
    <property type="entry name" value="LDL receptor-like module"/>
    <property type="match status" value="1"/>
</dbReference>
<gene>
    <name evidence="18" type="ORF">RUM44_012712</name>
</gene>
<evidence type="ECO:0000256" key="10">
    <source>
        <dbReference type="ARBA" id="ARBA00023157"/>
    </source>
</evidence>
<proteinExistence type="inferred from homology"/>
<keyword evidence="10" id="KW-1015">Disulfide bond</keyword>
<evidence type="ECO:0000256" key="3">
    <source>
        <dbReference type="ARBA" id="ARBA00022475"/>
    </source>
</evidence>
<evidence type="ECO:0000256" key="12">
    <source>
        <dbReference type="ARBA" id="ARBA00023180"/>
    </source>
</evidence>
<comment type="caution">
    <text evidence="14">Lacks conserved residue(s) required for the propagation of feature annotation.</text>
</comment>
<keyword evidence="19" id="KW-1185">Reference proteome</keyword>
<dbReference type="InterPro" id="IPR000276">
    <property type="entry name" value="GPCR_Rhodpsn"/>
</dbReference>
<feature type="transmembrane region" description="Helical" evidence="16">
    <location>
        <begin position="416"/>
        <end position="437"/>
    </location>
</feature>
<dbReference type="PRINTS" id="PR01739">
    <property type="entry name" value="RELAXINR"/>
</dbReference>
<dbReference type="PROSITE" id="PS50262">
    <property type="entry name" value="G_PROTEIN_RECEP_F1_2"/>
    <property type="match status" value="1"/>
</dbReference>
<dbReference type="Pfam" id="PF00057">
    <property type="entry name" value="Ldl_recept_a"/>
    <property type="match status" value="1"/>
</dbReference>
<dbReference type="SUPFAM" id="SSF52058">
    <property type="entry name" value="L domain-like"/>
    <property type="match status" value="1"/>
</dbReference>
<dbReference type="InterPro" id="IPR008112">
    <property type="entry name" value="Relaxin_rcpt"/>
</dbReference>